<sequence>GSGDVLFLTRSAPYEKSKFLGSGGSIVARLKLKEINGRALLGVNVTVCRSSSAPERSQ</sequence>
<dbReference type="AlphaFoldDB" id="A0A6A5ZWK5"/>
<dbReference type="Proteomes" id="UP000799771">
    <property type="component" value="Unassembled WGS sequence"/>
</dbReference>
<dbReference type="PANTHER" id="PTHR34410">
    <property type="entry name" value="INTRON-ENCODED HOMING ENDONUCLEASE, PUTATIVE-RELATED"/>
    <property type="match status" value="1"/>
</dbReference>
<evidence type="ECO:0000313" key="1">
    <source>
        <dbReference type="EMBL" id="KAF2123324.1"/>
    </source>
</evidence>
<dbReference type="PANTHER" id="PTHR34410:SF2">
    <property type="entry name" value="RRNA INTRON-ENCODED HOMING ENDONUCLEASE"/>
    <property type="match status" value="1"/>
</dbReference>
<protein>
    <submittedName>
        <fullName evidence="1">Uncharacterized protein</fullName>
    </submittedName>
</protein>
<proteinExistence type="predicted"/>
<reference evidence="1" key="1">
    <citation type="journal article" date="2020" name="Stud. Mycol.">
        <title>101 Dothideomycetes genomes: a test case for predicting lifestyles and emergence of pathogens.</title>
        <authorList>
            <person name="Haridas S."/>
            <person name="Albert R."/>
            <person name="Binder M."/>
            <person name="Bloem J."/>
            <person name="Labutti K."/>
            <person name="Salamov A."/>
            <person name="Andreopoulos B."/>
            <person name="Baker S."/>
            <person name="Barry K."/>
            <person name="Bills G."/>
            <person name="Bluhm B."/>
            <person name="Cannon C."/>
            <person name="Castanera R."/>
            <person name="Culley D."/>
            <person name="Daum C."/>
            <person name="Ezra D."/>
            <person name="Gonzalez J."/>
            <person name="Henrissat B."/>
            <person name="Kuo A."/>
            <person name="Liang C."/>
            <person name="Lipzen A."/>
            <person name="Lutzoni F."/>
            <person name="Magnuson J."/>
            <person name="Mondo S."/>
            <person name="Nolan M."/>
            <person name="Ohm R."/>
            <person name="Pangilinan J."/>
            <person name="Park H.-J."/>
            <person name="Ramirez L."/>
            <person name="Alfaro M."/>
            <person name="Sun H."/>
            <person name="Tritt A."/>
            <person name="Yoshinaga Y."/>
            <person name="Zwiers L.-H."/>
            <person name="Turgeon B."/>
            <person name="Goodwin S."/>
            <person name="Spatafora J."/>
            <person name="Crous P."/>
            <person name="Grigoriev I."/>
        </authorList>
    </citation>
    <scope>NUCLEOTIDE SEQUENCE</scope>
    <source>
        <strain evidence="1">CBS 119687</strain>
    </source>
</reference>
<dbReference type="OrthoDB" id="3914442at2759"/>
<accession>A0A6A5ZWK5</accession>
<keyword evidence="2" id="KW-1185">Reference proteome</keyword>
<organism evidence="1 2">
    <name type="scientific">Dothidotthia symphoricarpi CBS 119687</name>
    <dbReference type="NCBI Taxonomy" id="1392245"/>
    <lineage>
        <taxon>Eukaryota</taxon>
        <taxon>Fungi</taxon>
        <taxon>Dikarya</taxon>
        <taxon>Ascomycota</taxon>
        <taxon>Pezizomycotina</taxon>
        <taxon>Dothideomycetes</taxon>
        <taxon>Pleosporomycetidae</taxon>
        <taxon>Pleosporales</taxon>
        <taxon>Dothidotthiaceae</taxon>
        <taxon>Dothidotthia</taxon>
    </lineage>
</organism>
<evidence type="ECO:0000313" key="2">
    <source>
        <dbReference type="Proteomes" id="UP000799771"/>
    </source>
</evidence>
<feature type="non-terminal residue" evidence="1">
    <location>
        <position position="1"/>
    </location>
</feature>
<gene>
    <name evidence="1" type="ORF">P153DRAFT_304132</name>
</gene>
<dbReference type="EMBL" id="ML977529">
    <property type="protein sequence ID" value="KAF2123324.1"/>
    <property type="molecule type" value="Genomic_DNA"/>
</dbReference>
<name>A0A6A5ZWK5_9PLEO</name>